<sequence length="1211" mass="126281">MRSGPVRRKVASVATATALSLGLLAGAGGPAVAGDGGRVSAGQAIAGGTAAGDGWRITGVTSTGAAFLGPLHDPTGSGEWVWCINFGLAVPAGSVSVQSVSDANSAAMAWLLQRLQHDPGSLGVGDRGLSNAAGSYLVHMHYEEGNKAAVSAEARKGALAAAAWPALTAEADRLWDLATANANLTATTEVQTYRVGQRTGVVTNIGIQNRRGEWIPGIDFTSTLTTGAVWDTNGNGIADPGESAVYSGVTTNGPITLPWVATPGVHDVHANTRYPMTQATLEALRAGAGIQDSIRRGPDDPQILESAGVRFRAVGSFQPVVTTRVVQEVVDAGQGVPDRVTFAAKAGEQWIAGTRVCADGVLYGPYASEQPASNQVPAGAPVAGRASACASEPSTVVAGSQVVAPNSGVYTWVWSISRSAQAQPELITGDYTDGFFTAGETSYARLRMGLSSAVASHTQVMSKGQTVVDSFTIAPVEAGDLWLAPEGVPVEVPMIAEISTPVSEEGLEVAGVSQAIRFTASQFGTYTTGTDEVPAFASTGLSGAYSVRLSVDTAALSERTRFWLDEAYHDATDGWWAPDETFVVRMAPEISTQVAERFFDQESWDAPAEFVVVDHVTAWLRDAGDVWLTQGGVPVGIPADNTFWGMFDQPMAPAPLSVAPAGHEIGTERVVFTEPGTLSTAGETRTTGVGFGTWTTVVEGDPLWFEPFESRFFEESETVSVRRAVKHSSIVREYSVDGGDLAFDTVTNARLSPTAGLFDGLGGWAPDAQAATMSLYAIDREPDTTEVPDDAVLIWTCDYADLIRNGTYEIGWGAKGDCDRVDIPEPLYPDGTWYVFVYDHPGDDRHVPYTSPFDDLRERMFDKTVPPPPPVEPEPGIPALVTQAVVVADDTGNATSIPVARDSTYDVIRIVAGEGEQFPPGSTAVSELYFAPDGQPLVCNPTQSVFVSEVIELLEDVQEYVTDSFTTAAGLAGTYGWVESAHDAGGALLSRGVCGEPAETFDVISVSTTLGHEDTNGDGLAGAGDELWDDIHLVGAIGDGVQVELTSTVYQVDAADVTWGDAAINTGAGNITVNPDVCTPDAVFTELTVAEEVTGPGTYATDRFTVPEAGDLVVGGLTMVETATLTTDDGSETRTVTGECGAPEESVGPVYFGAGSTAASVGAGGGDALARTGVERLAWMLAAAVLLAAAGGTVARAAERRKHAAQDAAAT</sequence>
<proteinExistence type="predicted"/>
<gene>
    <name evidence="2" type="ORF">EBM89_05225</name>
</gene>
<dbReference type="Proteomes" id="UP000269289">
    <property type="component" value="Unassembled WGS sequence"/>
</dbReference>
<keyword evidence="1" id="KW-0732">Signal</keyword>
<evidence type="ECO:0000256" key="1">
    <source>
        <dbReference type="SAM" id="SignalP"/>
    </source>
</evidence>
<comment type="caution">
    <text evidence="2">The sequence shown here is derived from an EMBL/GenBank/DDBJ whole genome shotgun (WGS) entry which is preliminary data.</text>
</comment>
<protein>
    <submittedName>
        <fullName evidence="2">Uncharacterized protein</fullName>
    </submittedName>
</protein>
<evidence type="ECO:0000313" key="3">
    <source>
        <dbReference type="Proteomes" id="UP000269289"/>
    </source>
</evidence>
<feature type="chain" id="PRO_5017957563" evidence="1">
    <location>
        <begin position="34"/>
        <end position="1211"/>
    </location>
</feature>
<accession>A0A3M2JGR1</accession>
<dbReference type="EMBL" id="RFFI01000019">
    <property type="protein sequence ID" value="RMI13227.1"/>
    <property type="molecule type" value="Genomic_DNA"/>
</dbReference>
<name>A0A3M2JGR1_9CELL</name>
<dbReference type="AlphaFoldDB" id="A0A3M2JGR1"/>
<evidence type="ECO:0000313" key="2">
    <source>
        <dbReference type="EMBL" id="RMI13227.1"/>
    </source>
</evidence>
<feature type="signal peptide" evidence="1">
    <location>
        <begin position="1"/>
        <end position="33"/>
    </location>
</feature>
<organism evidence="2 3">
    <name type="scientific">Cellulomonas triticagri</name>
    <dbReference type="NCBI Taxonomy" id="2483352"/>
    <lineage>
        <taxon>Bacteria</taxon>
        <taxon>Bacillati</taxon>
        <taxon>Actinomycetota</taxon>
        <taxon>Actinomycetes</taxon>
        <taxon>Micrococcales</taxon>
        <taxon>Cellulomonadaceae</taxon>
        <taxon>Cellulomonas</taxon>
    </lineage>
</organism>
<keyword evidence="3" id="KW-1185">Reference proteome</keyword>
<reference evidence="2 3" key="1">
    <citation type="submission" date="2018-10" db="EMBL/GenBank/DDBJ databases">
        <title>Isolation, diversity and antifungal activity of actinobacteria from wheat.</title>
        <authorList>
            <person name="Han C."/>
        </authorList>
    </citation>
    <scope>NUCLEOTIDE SEQUENCE [LARGE SCALE GENOMIC DNA]</scope>
    <source>
        <strain evidence="2 3">NEAU-YY56</strain>
    </source>
</reference>